<dbReference type="EMBL" id="JAPDOD010000013">
    <property type="protein sequence ID" value="MDA0161692.1"/>
    <property type="molecule type" value="Genomic_DNA"/>
</dbReference>
<sequence>MSDSLFASLANEFGALLYPLERAMTVPGALEGMLAELGALPDTDAAPLATALEAVVAEKRAIDTLAEEATPSFDSIADVLTGAGRAFAAIEAFGSGDGQLGQLGDFGRDVGELLLSAWLTVLHPVVHQVLVLLTILEPLEDQPLSEVQLDATQKPVRLGYRIDRLHPSRLVDLLRDPEAVMRAEYVTPLATVADADAMADKLFPRVVGLLRELGVPCRYGINPDDTALLADSASPLAHSLAVYLDHPLNVGATAEAGAVFSFSSADRGDLGLVVTPFGALAASRGIGPFTITVDFGAGVGGVAYGRHGLSLLTDTGTAGFNGKITAEQVVADGAKPFVIGSPTGTRLELLGTKFGVETALSQARQSLALSADVPKGSLVVAPADGDSFLASILPANGLRADFSTGLTWSNEHGLTFRGSAGLDATLPVGLSAAGVSLPDVHVGLHATDGKVDAVISAGLEASVGPVDVSIDGVGVRATLTFPDDGGNLGVADLDLGFKAPTQLGLSIDAGPVVGGGFLAYDPDRGEYAGELHLEFEGIGVRAVGLLSTRLPGGKPGYSLLVLVSADFPPVQLGLGFMLVGVGGLLGINRTVSVDAMRAGLKSGALGAVLSPPDPKASVGQLIASLAGLFPPAPGRHVFAPTARIVWGSPTLITIELALVLELPAPVRLVVLGRLKAVLPDEHEAIVRIQVDLLGVIDFDRAEAAVDATLVDSRLAQFALTGDMALRMNWGETPSFLLAVGGFHPRFAAPPGFPALDRVAVALASGDNPKLRLEAYLALTSNTVQFGARVDLGARAGSFSIAGFLSFDALVTVSPLSFVVDIAAKLAVKAGGHTLLSISLALTLSGPRPWRARGRASFSILFFDVSFGFDVTIGDDVAPALPAPVDVAPLLLAALADARSWSAQLPAGAAGLVSLRALEPGTAVLAHPLATLQVRQRVAPLDRTLDRFGSSVPSGAKRFRITLATIGGVRTSLAPLQDRFAPAQFTALSDDAKLSAPSFEEMTSGAALGADGFAAGAAATVSVVYEQLIVTAEGVPEPKSAKVAIPGDAFLTLTATTPARPPAFSLRETA</sequence>
<evidence type="ECO:0000259" key="1">
    <source>
        <dbReference type="Pfam" id="PF20248"/>
    </source>
</evidence>
<dbReference type="InterPro" id="IPR046538">
    <property type="entry name" value="DUF6603"/>
</dbReference>
<dbReference type="AlphaFoldDB" id="A0A9X3MUT9"/>
<organism evidence="2 3">
    <name type="scientific">Solirubrobacter ginsenosidimutans</name>
    <dbReference type="NCBI Taxonomy" id="490573"/>
    <lineage>
        <taxon>Bacteria</taxon>
        <taxon>Bacillati</taxon>
        <taxon>Actinomycetota</taxon>
        <taxon>Thermoleophilia</taxon>
        <taxon>Solirubrobacterales</taxon>
        <taxon>Solirubrobacteraceae</taxon>
        <taxon>Solirubrobacter</taxon>
    </lineage>
</organism>
<feature type="domain" description="DUF6603" evidence="1">
    <location>
        <begin position="430"/>
        <end position="990"/>
    </location>
</feature>
<dbReference type="Proteomes" id="UP001149140">
    <property type="component" value="Unassembled WGS sequence"/>
</dbReference>
<name>A0A9X3MUT9_9ACTN</name>
<gene>
    <name evidence="2" type="ORF">OM076_15545</name>
</gene>
<accession>A0A9X3MUT9</accession>
<dbReference type="RefSeq" id="WP_270040907.1">
    <property type="nucleotide sequence ID" value="NZ_JAPDOD010000013.1"/>
</dbReference>
<comment type="caution">
    <text evidence="2">The sequence shown here is derived from an EMBL/GenBank/DDBJ whole genome shotgun (WGS) entry which is preliminary data.</text>
</comment>
<protein>
    <recommendedName>
        <fullName evidence="1">DUF6603 domain-containing protein</fullName>
    </recommendedName>
</protein>
<evidence type="ECO:0000313" key="3">
    <source>
        <dbReference type="Proteomes" id="UP001149140"/>
    </source>
</evidence>
<evidence type="ECO:0000313" key="2">
    <source>
        <dbReference type="EMBL" id="MDA0161692.1"/>
    </source>
</evidence>
<keyword evidence="3" id="KW-1185">Reference proteome</keyword>
<proteinExistence type="predicted"/>
<reference evidence="2" key="1">
    <citation type="submission" date="2022-10" db="EMBL/GenBank/DDBJ databases">
        <title>The WGS of Solirubrobacter ginsenosidimutans DSM 21036.</title>
        <authorList>
            <person name="Jiang Z."/>
        </authorList>
    </citation>
    <scope>NUCLEOTIDE SEQUENCE</scope>
    <source>
        <strain evidence="2">DSM 21036</strain>
    </source>
</reference>
<dbReference type="Pfam" id="PF20248">
    <property type="entry name" value="DUF6603"/>
    <property type="match status" value="1"/>
</dbReference>